<dbReference type="EMBL" id="LVJH01000070">
    <property type="protein sequence ID" value="OAB33835.1"/>
    <property type="molecule type" value="Genomic_DNA"/>
</dbReference>
<dbReference type="Gene3D" id="3.40.30.10">
    <property type="entry name" value="Glutaredoxin"/>
    <property type="match status" value="1"/>
</dbReference>
<gene>
    <name evidence="1" type="ORF">PGLA_23200</name>
</gene>
<reference evidence="1 2" key="1">
    <citation type="submission" date="2016-03" db="EMBL/GenBank/DDBJ databases">
        <title>Draft genome sequence of Paenibacillus glacialis DSM 22343.</title>
        <authorList>
            <person name="Shin S.-K."/>
            <person name="Yi H."/>
        </authorList>
    </citation>
    <scope>NUCLEOTIDE SEQUENCE [LARGE SCALE GENOMIC DNA]</scope>
    <source>
        <strain evidence="1 2">DSM 22343</strain>
    </source>
</reference>
<accession>A0A168D3C4</accession>
<sequence>MATMTRLTSMEQLNTALEASHDRPLLLFKHSTRCPISSAAMQQVMSYLEDEPNESIDYRVIYVVEDRPISLEVAELTGIRHESPQVILVSERNPIWNTSHSYITSRALRDELL</sequence>
<dbReference type="Proteomes" id="UP000076967">
    <property type="component" value="Unassembled WGS sequence"/>
</dbReference>
<dbReference type="InterPro" id="IPR022551">
    <property type="entry name" value="BrxC"/>
</dbReference>
<proteinExistence type="predicted"/>
<dbReference type="RefSeq" id="WP_068537567.1">
    <property type="nucleotide sequence ID" value="NZ_LVJH01000070.1"/>
</dbReference>
<dbReference type="Pfam" id="PF11009">
    <property type="entry name" value="BrxC"/>
    <property type="match status" value="1"/>
</dbReference>
<evidence type="ECO:0000313" key="1">
    <source>
        <dbReference type="EMBL" id="OAB33835.1"/>
    </source>
</evidence>
<dbReference type="NCBIfam" id="TIGR04019">
    <property type="entry name" value="B_thiol_YtxJ"/>
    <property type="match status" value="1"/>
</dbReference>
<keyword evidence="2" id="KW-1185">Reference proteome</keyword>
<dbReference type="OrthoDB" id="677051at2"/>
<dbReference type="STRING" id="494026.PGLA_23200"/>
<dbReference type="AlphaFoldDB" id="A0A168D3C4"/>
<name>A0A168D3C4_9BACL</name>
<organism evidence="1 2">
    <name type="scientific">Paenibacillus glacialis</name>
    <dbReference type="NCBI Taxonomy" id="494026"/>
    <lineage>
        <taxon>Bacteria</taxon>
        <taxon>Bacillati</taxon>
        <taxon>Bacillota</taxon>
        <taxon>Bacilli</taxon>
        <taxon>Bacillales</taxon>
        <taxon>Paenibacillaceae</taxon>
        <taxon>Paenibacillus</taxon>
    </lineage>
</organism>
<protein>
    <submittedName>
        <fullName evidence="1">General stress protein</fullName>
    </submittedName>
</protein>
<evidence type="ECO:0000313" key="2">
    <source>
        <dbReference type="Proteomes" id="UP000076967"/>
    </source>
</evidence>
<comment type="caution">
    <text evidence="1">The sequence shown here is derived from an EMBL/GenBank/DDBJ whole genome shotgun (WGS) entry which is preliminary data.</text>
</comment>